<evidence type="ECO:0000256" key="1">
    <source>
        <dbReference type="ARBA" id="ARBA00022448"/>
    </source>
</evidence>
<dbReference type="Pfam" id="PF13442">
    <property type="entry name" value="Cytochrome_CBB3"/>
    <property type="match status" value="2"/>
</dbReference>
<dbReference type="Proteomes" id="UP001375743">
    <property type="component" value="Unassembled WGS sequence"/>
</dbReference>
<keyword evidence="1" id="KW-0813">Transport</keyword>
<keyword evidence="2 6" id="KW-0349">Heme</keyword>
<dbReference type="SUPFAM" id="SSF46626">
    <property type="entry name" value="Cytochrome c"/>
    <property type="match status" value="3"/>
</dbReference>
<dbReference type="EMBL" id="JBBLZC010000019">
    <property type="protein sequence ID" value="MEK0084898.1"/>
    <property type="molecule type" value="Genomic_DNA"/>
</dbReference>
<gene>
    <name evidence="9" type="ORF">U1T56_17230</name>
</gene>
<evidence type="ECO:0000256" key="7">
    <source>
        <dbReference type="SAM" id="MobiDB-lite"/>
    </source>
</evidence>
<keyword evidence="5 6" id="KW-0408">Iron</keyword>
<dbReference type="PROSITE" id="PS51007">
    <property type="entry name" value="CYTC"/>
    <property type="match status" value="2"/>
</dbReference>
<protein>
    <submittedName>
        <fullName evidence="9">C-type cytochrome</fullName>
    </submittedName>
</protein>
<dbReference type="InterPro" id="IPR036909">
    <property type="entry name" value="Cyt_c-like_dom_sf"/>
</dbReference>
<dbReference type="InterPro" id="IPR050597">
    <property type="entry name" value="Cytochrome_c_Oxidase_Subunit"/>
</dbReference>
<evidence type="ECO:0000256" key="3">
    <source>
        <dbReference type="ARBA" id="ARBA00022723"/>
    </source>
</evidence>
<dbReference type="InterPro" id="IPR009056">
    <property type="entry name" value="Cyt_c-like_dom"/>
</dbReference>
<feature type="domain" description="Cytochrome c" evidence="8">
    <location>
        <begin position="69"/>
        <end position="155"/>
    </location>
</feature>
<dbReference type="Gene3D" id="1.10.760.10">
    <property type="entry name" value="Cytochrome c-like domain"/>
    <property type="match status" value="3"/>
</dbReference>
<feature type="region of interest" description="Disordered" evidence="7">
    <location>
        <begin position="369"/>
        <end position="398"/>
    </location>
</feature>
<comment type="caution">
    <text evidence="9">The sequence shown here is derived from an EMBL/GenBank/DDBJ whole genome shotgun (WGS) entry which is preliminary data.</text>
</comment>
<dbReference type="PANTHER" id="PTHR33751">
    <property type="entry name" value="CBB3-TYPE CYTOCHROME C OXIDASE SUBUNIT FIXP"/>
    <property type="match status" value="1"/>
</dbReference>
<organism evidence="9 10">
    <name type="scientific">Benzoatithermus flavus</name>
    <dbReference type="NCBI Taxonomy" id="3108223"/>
    <lineage>
        <taxon>Bacteria</taxon>
        <taxon>Pseudomonadati</taxon>
        <taxon>Pseudomonadota</taxon>
        <taxon>Alphaproteobacteria</taxon>
        <taxon>Geminicoccales</taxon>
        <taxon>Geminicoccaceae</taxon>
        <taxon>Benzoatithermus</taxon>
    </lineage>
</organism>
<feature type="domain" description="Cytochrome c" evidence="8">
    <location>
        <begin position="183"/>
        <end position="366"/>
    </location>
</feature>
<name>A0ABU8XUN4_9PROT</name>
<evidence type="ECO:0000313" key="10">
    <source>
        <dbReference type="Proteomes" id="UP001375743"/>
    </source>
</evidence>
<keyword evidence="3 6" id="KW-0479">Metal-binding</keyword>
<evidence type="ECO:0000256" key="6">
    <source>
        <dbReference type="PROSITE-ProRule" id="PRU00433"/>
    </source>
</evidence>
<evidence type="ECO:0000256" key="4">
    <source>
        <dbReference type="ARBA" id="ARBA00022982"/>
    </source>
</evidence>
<keyword evidence="4" id="KW-0249">Electron transport</keyword>
<evidence type="ECO:0000313" key="9">
    <source>
        <dbReference type="EMBL" id="MEK0084898.1"/>
    </source>
</evidence>
<dbReference type="RefSeq" id="WP_418160744.1">
    <property type="nucleotide sequence ID" value="NZ_JBBLZC010000019.1"/>
</dbReference>
<dbReference type="PANTHER" id="PTHR33751:SF9">
    <property type="entry name" value="CYTOCHROME C4"/>
    <property type="match status" value="1"/>
</dbReference>
<evidence type="ECO:0000256" key="2">
    <source>
        <dbReference type="ARBA" id="ARBA00022617"/>
    </source>
</evidence>
<keyword evidence="10" id="KW-1185">Reference proteome</keyword>
<evidence type="ECO:0000259" key="8">
    <source>
        <dbReference type="PROSITE" id="PS51007"/>
    </source>
</evidence>
<sequence length="398" mass="42456">MRIGWKHLVGFAILLALGGFLVAWSGLVSVAASSGHWPPVAWFLHFTMRQAVDTQSMGIEPPAGLDDPHRVALGAAHFASGCAPCHGAPGEPQSPIALEMTPHPPSLPPKIPSWEPRHLFWIVQHGVKFSGMPAWATQARPDEVWSVVAFLLRLPELDAVGYRHLAYGLEAAGSADAGEAGLADLGEGPIALVLANCARCHGRDGADTAGAGIPLIGGQNEPYLAATLRAYAERHRASGIMQPLARALDDEAIARLARHYASRSRPTQHDRPPAEQGLLRHGETLARSGRPEQGIPPCTSCHGPPARYPHYPEIAGQDAGYIERQLELFRSGTRGGTPFAHLMLGFASRLTEADIRAAAAFYARMPPGTRVSEDEPRPMTPATAFAPSGTSAILPPRP</sequence>
<evidence type="ECO:0000256" key="5">
    <source>
        <dbReference type="ARBA" id="ARBA00023004"/>
    </source>
</evidence>
<proteinExistence type="predicted"/>
<reference evidence="9 10" key="1">
    <citation type="submission" date="2024-01" db="EMBL/GenBank/DDBJ databases">
        <title>Multi-omics insights into the function and evolution of sodium benzoate biodegradation pathways in Benzoatithermus flavus gen. nov., sp. nov. from hot spring.</title>
        <authorList>
            <person name="Hu C.-J."/>
            <person name="Li W.-J."/>
        </authorList>
    </citation>
    <scope>NUCLEOTIDE SEQUENCE [LARGE SCALE GENOMIC DNA]</scope>
    <source>
        <strain evidence="9 10">SYSU G07066</strain>
    </source>
</reference>
<accession>A0ABU8XUN4</accession>